<gene>
    <name evidence="2" type="ORF">M413DRAFT_441955</name>
</gene>
<feature type="region of interest" description="Disordered" evidence="1">
    <location>
        <begin position="1"/>
        <end position="35"/>
    </location>
</feature>
<dbReference type="Proteomes" id="UP000053424">
    <property type="component" value="Unassembled WGS sequence"/>
</dbReference>
<proteinExistence type="predicted"/>
<evidence type="ECO:0000313" key="2">
    <source>
        <dbReference type="EMBL" id="KIM45273.1"/>
    </source>
</evidence>
<dbReference type="HOGENOM" id="CLU_2722529_0_0_1"/>
<accession>A0A0C2Y601</accession>
<keyword evidence="3" id="KW-1185">Reference proteome</keyword>
<evidence type="ECO:0000313" key="3">
    <source>
        <dbReference type="Proteomes" id="UP000053424"/>
    </source>
</evidence>
<name>A0A0C2Y601_HEBCY</name>
<organism evidence="2 3">
    <name type="scientific">Hebeloma cylindrosporum</name>
    <dbReference type="NCBI Taxonomy" id="76867"/>
    <lineage>
        <taxon>Eukaryota</taxon>
        <taxon>Fungi</taxon>
        <taxon>Dikarya</taxon>
        <taxon>Basidiomycota</taxon>
        <taxon>Agaricomycotina</taxon>
        <taxon>Agaricomycetes</taxon>
        <taxon>Agaricomycetidae</taxon>
        <taxon>Agaricales</taxon>
        <taxon>Agaricineae</taxon>
        <taxon>Hymenogastraceae</taxon>
        <taxon>Hebeloma</taxon>
    </lineage>
</organism>
<reference evidence="3" key="2">
    <citation type="submission" date="2015-01" db="EMBL/GenBank/DDBJ databases">
        <title>Evolutionary Origins and Diversification of the Mycorrhizal Mutualists.</title>
        <authorList>
            <consortium name="DOE Joint Genome Institute"/>
            <consortium name="Mycorrhizal Genomics Consortium"/>
            <person name="Kohler A."/>
            <person name="Kuo A."/>
            <person name="Nagy L.G."/>
            <person name="Floudas D."/>
            <person name="Copeland A."/>
            <person name="Barry K.W."/>
            <person name="Cichocki N."/>
            <person name="Veneault-Fourrey C."/>
            <person name="LaButti K."/>
            <person name="Lindquist E.A."/>
            <person name="Lipzen A."/>
            <person name="Lundell T."/>
            <person name="Morin E."/>
            <person name="Murat C."/>
            <person name="Riley R."/>
            <person name="Ohm R."/>
            <person name="Sun H."/>
            <person name="Tunlid A."/>
            <person name="Henrissat B."/>
            <person name="Grigoriev I.V."/>
            <person name="Hibbett D.S."/>
            <person name="Martin F."/>
        </authorList>
    </citation>
    <scope>NUCLEOTIDE SEQUENCE [LARGE SCALE GENOMIC DNA]</scope>
    <source>
        <strain evidence="3">h7</strain>
    </source>
</reference>
<dbReference type="AlphaFoldDB" id="A0A0C2Y601"/>
<protein>
    <submittedName>
        <fullName evidence="2">Uncharacterized protein</fullName>
    </submittedName>
</protein>
<reference evidence="2 3" key="1">
    <citation type="submission" date="2014-04" db="EMBL/GenBank/DDBJ databases">
        <authorList>
            <consortium name="DOE Joint Genome Institute"/>
            <person name="Kuo A."/>
            <person name="Gay G."/>
            <person name="Dore J."/>
            <person name="Kohler A."/>
            <person name="Nagy L.G."/>
            <person name="Floudas D."/>
            <person name="Copeland A."/>
            <person name="Barry K.W."/>
            <person name="Cichocki N."/>
            <person name="Veneault-Fourrey C."/>
            <person name="LaButti K."/>
            <person name="Lindquist E.A."/>
            <person name="Lipzen A."/>
            <person name="Lundell T."/>
            <person name="Morin E."/>
            <person name="Murat C."/>
            <person name="Sun H."/>
            <person name="Tunlid A."/>
            <person name="Henrissat B."/>
            <person name="Grigoriev I.V."/>
            <person name="Hibbett D.S."/>
            <person name="Martin F."/>
            <person name="Nordberg H.P."/>
            <person name="Cantor M.N."/>
            <person name="Hua S.X."/>
        </authorList>
    </citation>
    <scope>NUCLEOTIDE SEQUENCE [LARGE SCALE GENOMIC DNA]</scope>
    <source>
        <strain evidence="3">h7</strain>
    </source>
</reference>
<evidence type="ECO:0000256" key="1">
    <source>
        <dbReference type="SAM" id="MobiDB-lite"/>
    </source>
</evidence>
<dbReference type="EMBL" id="KN831772">
    <property type="protein sequence ID" value="KIM45273.1"/>
    <property type="molecule type" value="Genomic_DNA"/>
</dbReference>
<sequence>MRHNDEHRGQQKYPSLDDANDLYNKGQTGSANGCTHRMLDGLLRCRSELGVRRIDFVSMQRSPGKWPRLTQP</sequence>